<keyword evidence="1" id="KW-0732">Signal</keyword>
<proteinExistence type="predicted"/>
<feature type="domain" description="Xylose isomerase-like TIM barrel" evidence="2">
    <location>
        <begin position="62"/>
        <end position="276"/>
    </location>
</feature>
<comment type="caution">
    <text evidence="3">The sequence shown here is derived from an EMBL/GenBank/DDBJ whole genome shotgun (WGS) entry which is preliminary data.</text>
</comment>
<dbReference type="Proteomes" id="UP000628448">
    <property type="component" value="Unassembled WGS sequence"/>
</dbReference>
<accession>A0A931GXM5</accession>
<gene>
    <name evidence="3" type="ORF">I5907_07680</name>
</gene>
<dbReference type="InterPro" id="IPR036237">
    <property type="entry name" value="Xyl_isomerase-like_sf"/>
</dbReference>
<dbReference type="AlphaFoldDB" id="A0A931GXM5"/>
<evidence type="ECO:0000313" key="3">
    <source>
        <dbReference type="EMBL" id="MBG9376109.1"/>
    </source>
</evidence>
<dbReference type="SUPFAM" id="SSF51658">
    <property type="entry name" value="Xylose isomerase-like"/>
    <property type="match status" value="1"/>
</dbReference>
<protein>
    <submittedName>
        <fullName evidence="3">Sugar phosphate isomerase/epimerase</fullName>
    </submittedName>
</protein>
<evidence type="ECO:0000313" key="4">
    <source>
        <dbReference type="Proteomes" id="UP000628448"/>
    </source>
</evidence>
<dbReference type="RefSeq" id="WP_196990131.1">
    <property type="nucleotide sequence ID" value="NZ_JADWYR010000001.1"/>
</dbReference>
<keyword evidence="4" id="KW-1185">Reference proteome</keyword>
<dbReference type="Gene3D" id="3.20.20.150">
    <property type="entry name" value="Divalent-metal-dependent TIM barrel enzymes"/>
    <property type="match status" value="1"/>
</dbReference>
<organism evidence="3 4">
    <name type="scientific">Panacibacter microcysteis</name>
    <dbReference type="NCBI Taxonomy" id="2793269"/>
    <lineage>
        <taxon>Bacteria</taxon>
        <taxon>Pseudomonadati</taxon>
        <taxon>Bacteroidota</taxon>
        <taxon>Chitinophagia</taxon>
        <taxon>Chitinophagales</taxon>
        <taxon>Chitinophagaceae</taxon>
        <taxon>Panacibacter</taxon>
    </lineage>
</organism>
<evidence type="ECO:0000259" key="2">
    <source>
        <dbReference type="Pfam" id="PF01261"/>
    </source>
</evidence>
<feature type="chain" id="PRO_5037142964" evidence="1">
    <location>
        <begin position="23"/>
        <end position="289"/>
    </location>
</feature>
<feature type="signal peptide" evidence="1">
    <location>
        <begin position="1"/>
        <end position="22"/>
    </location>
</feature>
<dbReference type="PANTHER" id="PTHR12110:SF41">
    <property type="entry name" value="INOSOSE DEHYDRATASE"/>
    <property type="match status" value="1"/>
</dbReference>
<dbReference type="InterPro" id="IPR013022">
    <property type="entry name" value="Xyl_isomerase-like_TIM-brl"/>
</dbReference>
<reference evidence="3" key="1">
    <citation type="submission" date="2020-11" db="EMBL/GenBank/DDBJ databases">
        <title>Bacterial whole genome sequence for Panacibacter sp. DH6.</title>
        <authorList>
            <person name="Le V."/>
            <person name="Ko S."/>
            <person name="Ahn C.-Y."/>
            <person name="Oh H.-M."/>
        </authorList>
    </citation>
    <scope>NUCLEOTIDE SEQUENCE</scope>
    <source>
        <strain evidence="3">DH6</strain>
    </source>
</reference>
<dbReference type="PANTHER" id="PTHR12110">
    <property type="entry name" value="HYDROXYPYRUVATE ISOMERASE"/>
    <property type="match status" value="1"/>
</dbReference>
<evidence type="ECO:0000256" key="1">
    <source>
        <dbReference type="SAM" id="SignalP"/>
    </source>
</evidence>
<dbReference type="PROSITE" id="PS51318">
    <property type="entry name" value="TAT"/>
    <property type="match status" value="1"/>
</dbReference>
<dbReference type="Pfam" id="PF01261">
    <property type="entry name" value="AP_endonuc_2"/>
    <property type="match status" value="1"/>
</dbReference>
<dbReference type="GO" id="GO:0016853">
    <property type="term" value="F:isomerase activity"/>
    <property type="evidence" value="ECO:0007669"/>
    <property type="project" value="UniProtKB-KW"/>
</dbReference>
<dbReference type="EMBL" id="JADWYR010000001">
    <property type="protein sequence ID" value="MBG9376109.1"/>
    <property type="molecule type" value="Genomic_DNA"/>
</dbReference>
<dbReference type="InterPro" id="IPR006311">
    <property type="entry name" value="TAT_signal"/>
</dbReference>
<name>A0A931GXM5_9BACT</name>
<dbReference type="InterPro" id="IPR050312">
    <property type="entry name" value="IolE/XylAMocC-like"/>
</dbReference>
<keyword evidence="3" id="KW-0413">Isomerase</keyword>
<sequence length="289" mass="32136">MNRRSFLGTTAAALAATGLASAIPATLQAAARKKGISMPIGFQSYVFREEISNQPHETMSRLAGYGYKNVEWCSPKGYQGPFAPLAKYSGKELKKITNDAGLESTSCHFTWQEITNDESLKERIEFAHQLGLKHMVCSGGLGAKTADEIKQRCAQMNHVGEMVKKAGMIAGYHNHNGEFDEKINGRPQYDLMLEQLDPAMVKMQFQVAAITSGYKAQDYFRKFPGRFISAHLQDYSPTDHTKEVVMGTGIVDWKDFFAAVKTGGLQYIFVEMESDQSIMQGCADYLKQL</sequence>